<keyword evidence="8" id="KW-1185">Reference proteome</keyword>
<keyword evidence="5" id="KW-0411">Iron-sulfur</keyword>
<dbReference type="OrthoDB" id="2224430at2759"/>
<gene>
    <name evidence="7" type="ORF">IFM89_037123</name>
</gene>
<dbReference type="InterPro" id="IPR015931">
    <property type="entry name" value="Acnase/IPM_dHydase_lsu_aba_1/3"/>
</dbReference>
<evidence type="ECO:0000313" key="7">
    <source>
        <dbReference type="EMBL" id="KAF9607580.1"/>
    </source>
</evidence>
<keyword evidence="3" id="KW-0479">Metal-binding</keyword>
<keyword evidence="4" id="KW-0408">Iron</keyword>
<comment type="caution">
    <text evidence="7">The sequence shown here is derived from an EMBL/GenBank/DDBJ whole genome shotgun (WGS) entry which is preliminary data.</text>
</comment>
<dbReference type="InterPro" id="IPR018136">
    <property type="entry name" value="Aconitase_4Fe-4S_BS"/>
</dbReference>
<evidence type="ECO:0000313" key="8">
    <source>
        <dbReference type="Proteomes" id="UP000631114"/>
    </source>
</evidence>
<evidence type="ECO:0000256" key="2">
    <source>
        <dbReference type="ARBA" id="ARBA00007185"/>
    </source>
</evidence>
<dbReference type="SUPFAM" id="SSF53732">
    <property type="entry name" value="Aconitase iron-sulfur domain"/>
    <property type="match status" value="1"/>
</dbReference>
<comment type="cofactor">
    <cofactor evidence="1">
        <name>[4Fe-4S] cluster</name>
        <dbReference type="ChEBI" id="CHEBI:49883"/>
    </cofactor>
</comment>
<reference evidence="7 8" key="1">
    <citation type="submission" date="2020-10" db="EMBL/GenBank/DDBJ databases">
        <title>The Coptis chinensis genome and diversification of protoberbering-type alkaloids.</title>
        <authorList>
            <person name="Wang B."/>
            <person name="Shu S."/>
            <person name="Song C."/>
            <person name="Liu Y."/>
        </authorList>
    </citation>
    <scope>NUCLEOTIDE SEQUENCE [LARGE SCALE GENOMIC DNA]</scope>
    <source>
        <strain evidence="7">HL-2020</strain>
        <tissue evidence="7">Leaf</tissue>
    </source>
</reference>
<dbReference type="PANTHER" id="PTHR11670">
    <property type="entry name" value="ACONITASE/IRON-RESPONSIVE ELEMENT FAMILY MEMBER"/>
    <property type="match status" value="1"/>
</dbReference>
<dbReference type="Proteomes" id="UP000631114">
    <property type="component" value="Unassembled WGS sequence"/>
</dbReference>
<protein>
    <recommendedName>
        <fullName evidence="6">Aconitase/3-isopropylmalate dehydratase large subunit alpha/beta/alpha domain-containing protein</fullName>
    </recommendedName>
</protein>
<evidence type="ECO:0000256" key="5">
    <source>
        <dbReference type="ARBA" id="ARBA00023014"/>
    </source>
</evidence>
<dbReference type="GO" id="GO:0051536">
    <property type="term" value="F:iron-sulfur cluster binding"/>
    <property type="evidence" value="ECO:0007669"/>
    <property type="project" value="UniProtKB-KW"/>
</dbReference>
<feature type="domain" description="Aconitase/3-isopropylmalate dehydratase large subunit alpha/beta/alpha" evidence="6">
    <location>
        <begin position="111"/>
        <end position="432"/>
    </location>
</feature>
<evidence type="ECO:0000256" key="3">
    <source>
        <dbReference type="ARBA" id="ARBA00022723"/>
    </source>
</evidence>
<dbReference type="AlphaFoldDB" id="A0A835HV88"/>
<accession>A0A835HV88</accession>
<dbReference type="FunFam" id="3.30.499.10:FF:000005">
    <property type="entry name" value="cytoplasmic aconitate hydratase"/>
    <property type="match status" value="1"/>
</dbReference>
<dbReference type="Gene3D" id="3.30.499.10">
    <property type="entry name" value="Aconitase, domain 3"/>
    <property type="match status" value="2"/>
</dbReference>
<evidence type="ECO:0000256" key="1">
    <source>
        <dbReference type="ARBA" id="ARBA00001966"/>
    </source>
</evidence>
<dbReference type="InterPro" id="IPR001030">
    <property type="entry name" value="Acoase/IPM_deHydtase_lsu_aba"/>
</dbReference>
<dbReference type="InterPro" id="IPR006249">
    <property type="entry name" value="Aconitase/IRP2"/>
</dbReference>
<evidence type="ECO:0000259" key="6">
    <source>
        <dbReference type="Pfam" id="PF00330"/>
    </source>
</evidence>
<proteinExistence type="inferred from homology"/>
<sequence>MYITISSSASSLLKTSCSRVRFSSTFSSSIFRTLPSKSPSSLLISNRSLSSYSIGFKSLQVVLSYSSSLKLNNNNHWRSPISISLQIRSTAVSPPLIHQFERKIASLGLSVRLGGIEAEAAMLGQPMSMVLPSVVGFKLSGKLKNGVTATDLVLTVTQMLRKHGVVGKFVEFYGEGMGELSLADRATIANMSPEYGATMGRVAMIEVYLRANNMFVDYSEPQLDRAYSSYLQLDLSEVELCMSGPKRPHDCVPLKDMKTDWHSCLDNKVGFKGFAVPKESQDKVTKFSFHGQSAELKHGSVVIAAITSCTNTSNPSVILGGWFGSKEGLRVKPWVKTMLAPGSGVVTKYLLQSGLQKYLSQQGFHVVGYRCTTCIENSGDLDESVVSAIAENDILAVVVLSGNQNFEGSVHPLMRANYLASPPLVVAYALAGTVDIDFEKEPIGVGKDGKSVYFRDIWPSTEEVAEVELAYFDEAFSHVIQNLIKQ</sequence>
<dbReference type="PROSITE" id="PS00450">
    <property type="entry name" value="ACONITASE_1"/>
    <property type="match status" value="1"/>
</dbReference>
<dbReference type="Pfam" id="PF00330">
    <property type="entry name" value="Aconitase"/>
    <property type="match status" value="1"/>
</dbReference>
<dbReference type="GO" id="GO:0046872">
    <property type="term" value="F:metal ion binding"/>
    <property type="evidence" value="ECO:0007669"/>
    <property type="project" value="UniProtKB-KW"/>
</dbReference>
<evidence type="ECO:0000256" key="4">
    <source>
        <dbReference type="ARBA" id="ARBA00023004"/>
    </source>
</evidence>
<dbReference type="PRINTS" id="PR00415">
    <property type="entry name" value="ACONITASE"/>
</dbReference>
<dbReference type="EMBL" id="JADFTS010000005">
    <property type="protein sequence ID" value="KAF9607580.1"/>
    <property type="molecule type" value="Genomic_DNA"/>
</dbReference>
<organism evidence="7 8">
    <name type="scientific">Coptis chinensis</name>
    <dbReference type="NCBI Taxonomy" id="261450"/>
    <lineage>
        <taxon>Eukaryota</taxon>
        <taxon>Viridiplantae</taxon>
        <taxon>Streptophyta</taxon>
        <taxon>Embryophyta</taxon>
        <taxon>Tracheophyta</taxon>
        <taxon>Spermatophyta</taxon>
        <taxon>Magnoliopsida</taxon>
        <taxon>Ranunculales</taxon>
        <taxon>Ranunculaceae</taxon>
        <taxon>Coptidoideae</taxon>
        <taxon>Coptis</taxon>
    </lineage>
</organism>
<name>A0A835HV88_9MAGN</name>
<dbReference type="InterPro" id="IPR036008">
    <property type="entry name" value="Aconitase_4Fe-4S_dom"/>
</dbReference>
<comment type="similarity">
    <text evidence="2">Belongs to the aconitase/IPM isomerase family.</text>
</comment>